<dbReference type="Proteomes" id="UP000054317">
    <property type="component" value="Unassembled WGS sequence"/>
</dbReference>
<dbReference type="EMBL" id="JH711799">
    <property type="protein sequence ID" value="EIW51679.1"/>
    <property type="molecule type" value="Genomic_DNA"/>
</dbReference>
<protein>
    <submittedName>
        <fullName evidence="2">Uncharacterized protein</fullName>
    </submittedName>
</protein>
<feature type="compositionally biased region" description="Low complexity" evidence="1">
    <location>
        <begin position="321"/>
        <end position="337"/>
    </location>
</feature>
<organism evidence="2 3">
    <name type="scientific">Trametes versicolor (strain FP-101664)</name>
    <name type="common">White-rot fungus</name>
    <name type="synonym">Coriolus versicolor</name>
    <dbReference type="NCBI Taxonomy" id="717944"/>
    <lineage>
        <taxon>Eukaryota</taxon>
        <taxon>Fungi</taxon>
        <taxon>Dikarya</taxon>
        <taxon>Basidiomycota</taxon>
        <taxon>Agaricomycotina</taxon>
        <taxon>Agaricomycetes</taxon>
        <taxon>Polyporales</taxon>
        <taxon>Polyporaceae</taxon>
        <taxon>Trametes</taxon>
    </lineage>
</organism>
<evidence type="ECO:0000313" key="2">
    <source>
        <dbReference type="EMBL" id="EIW51679.1"/>
    </source>
</evidence>
<accession>R7S9R4</accession>
<dbReference type="KEGG" id="tvs:TRAVEDRAFT_75701"/>
<feature type="region of interest" description="Disordered" evidence="1">
    <location>
        <begin position="315"/>
        <end position="355"/>
    </location>
</feature>
<evidence type="ECO:0000256" key="1">
    <source>
        <dbReference type="SAM" id="MobiDB-lite"/>
    </source>
</evidence>
<evidence type="ECO:0000313" key="3">
    <source>
        <dbReference type="Proteomes" id="UP000054317"/>
    </source>
</evidence>
<feature type="compositionally biased region" description="Basic and acidic residues" evidence="1">
    <location>
        <begin position="262"/>
        <end position="271"/>
    </location>
</feature>
<dbReference type="OrthoDB" id="3226552at2759"/>
<gene>
    <name evidence="2" type="ORF">TRAVEDRAFT_75701</name>
</gene>
<reference evidence="3" key="1">
    <citation type="journal article" date="2012" name="Science">
        <title>The Paleozoic origin of enzymatic lignin decomposition reconstructed from 31 fungal genomes.</title>
        <authorList>
            <person name="Floudas D."/>
            <person name="Binder M."/>
            <person name="Riley R."/>
            <person name="Barry K."/>
            <person name="Blanchette R.A."/>
            <person name="Henrissat B."/>
            <person name="Martinez A.T."/>
            <person name="Otillar R."/>
            <person name="Spatafora J.W."/>
            <person name="Yadav J.S."/>
            <person name="Aerts A."/>
            <person name="Benoit I."/>
            <person name="Boyd A."/>
            <person name="Carlson A."/>
            <person name="Copeland A."/>
            <person name="Coutinho P.M."/>
            <person name="de Vries R.P."/>
            <person name="Ferreira P."/>
            <person name="Findley K."/>
            <person name="Foster B."/>
            <person name="Gaskell J."/>
            <person name="Glotzer D."/>
            <person name="Gorecki P."/>
            <person name="Heitman J."/>
            <person name="Hesse C."/>
            <person name="Hori C."/>
            <person name="Igarashi K."/>
            <person name="Jurgens J.A."/>
            <person name="Kallen N."/>
            <person name="Kersten P."/>
            <person name="Kohler A."/>
            <person name="Kuees U."/>
            <person name="Kumar T.K.A."/>
            <person name="Kuo A."/>
            <person name="LaButti K."/>
            <person name="Larrondo L.F."/>
            <person name="Lindquist E."/>
            <person name="Ling A."/>
            <person name="Lombard V."/>
            <person name="Lucas S."/>
            <person name="Lundell T."/>
            <person name="Martin R."/>
            <person name="McLaughlin D.J."/>
            <person name="Morgenstern I."/>
            <person name="Morin E."/>
            <person name="Murat C."/>
            <person name="Nagy L.G."/>
            <person name="Nolan M."/>
            <person name="Ohm R.A."/>
            <person name="Patyshakuliyeva A."/>
            <person name="Rokas A."/>
            <person name="Ruiz-Duenas F.J."/>
            <person name="Sabat G."/>
            <person name="Salamov A."/>
            <person name="Samejima M."/>
            <person name="Schmutz J."/>
            <person name="Slot J.C."/>
            <person name="St John F."/>
            <person name="Stenlid J."/>
            <person name="Sun H."/>
            <person name="Sun S."/>
            <person name="Syed K."/>
            <person name="Tsang A."/>
            <person name="Wiebenga A."/>
            <person name="Young D."/>
            <person name="Pisabarro A."/>
            <person name="Eastwood D.C."/>
            <person name="Martin F."/>
            <person name="Cullen D."/>
            <person name="Grigoriev I.V."/>
            <person name="Hibbett D.S."/>
        </authorList>
    </citation>
    <scope>NUCLEOTIDE SEQUENCE [LARGE SCALE GENOMIC DNA]</scope>
    <source>
        <strain evidence="3">FP-101664</strain>
    </source>
</reference>
<dbReference type="RefSeq" id="XP_008045544.1">
    <property type="nucleotide sequence ID" value="XM_008047353.1"/>
</dbReference>
<feature type="compositionally biased region" description="Pro residues" evidence="1">
    <location>
        <begin position="338"/>
        <end position="353"/>
    </location>
</feature>
<keyword evidence="3" id="KW-1185">Reference proteome</keyword>
<sequence>MNLKDIDTHAERRWSELVPPHSALTFAAIWDPEEGMVTFSGAHLLDPPVDKGRIDSPYDVSPDSQSQVLTIDRFAMAAGYAHPSAGLDSFAYARDALVDAETAMDSRSCLGLASNAGGLRVPPGIHTAPDSPAAASSMALASLINAPFRKSLVKELVERGKQAYHLRSRRPDAQVPIEDDDETVGPYQVSPYDLKYMDHPPPTRMRARRPRTAESDKTAVTDEGFFEDNRLTRGTCGTAPVLVDVNLSSAFSVTTTSTSRYVEIDHPRSDDDGQPTPRTLRECDGAASQHESTWTTLRDVQRDICFNVPLEVGRRLKKPRSQQPSQPSSHVASTSSSPLPPLPPPSPSSPAPPSEVLARRYYNHYPHPATQSHPPSALRMLADSSDTASTSGRRNSLRRTKELLHRVVSCNKGKEDDRWVCVEVQHKVKQRVCVVSL</sequence>
<name>R7S9R4_TRAVS</name>
<dbReference type="OMA" id="HESTWTT"/>
<dbReference type="GeneID" id="19420235"/>
<feature type="region of interest" description="Disordered" evidence="1">
    <location>
        <begin position="176"/>
        <end position="218"/>
    </location>
</feature>
<proteinExistence type="predicted"/>
<dbReference type="AlphaFoldDB" id="R7S9R4"/>
<feature type="region of interest" description="Disordered" evidence="1">
    <location>
        <begin position="262"/>
        <end position="294"/>
    </location>
</feature>